<accession>A0ABZ2QK48</accession>
<dbReference type="CDD" id="cd14014">
    <property type="entry name" value="STKc_PknB_like"/>
    <property type="match status" value="1"/>
</dbReference>
<dbReference type="InterPro" id="IPR008271">
    <property type="entry name" value="Ser/Thr_kinase_AS"/>
</dbReference>
<dbReference type="SUPFAM" id="SSF56112">
    <property type="entry name" value="Protein kinase-like (PK-like)"/>
    <property type="match status" value="1"/>
</dbReference>
<dbReference type="Gene3D" id="1.10.510.10">
    <property type="entry name" value="Transferase(Phosphotransferase) domain 1"/>
    <property type="match status" value="1"/>
</dbReference>
<dbReference type="PROSITE" id="PS00108">
    <property type="entry name" value="PROTEIN_KINASE_ST"/>
    <property type="match status" value="1"/>
</dbReference>
<dbReference type="InterPro" id="IPR011009">
    <property type="entry name" value="Kinase-like_dom_sf"/>
</dbReference>
<keyword evidence="4" id="KW-0418">Kinase</keyword>
<dbReference type="PROSITE" id="PS50011">
    <property type="entry name" value="PROTEIN_KINASE_DOM"/>
    <property type="match status" value="1"/>
</dbReference>
<dbReference type="PANTHER" id="PTHR24346:SF30">
    <property type="entry name" value="MATERNAL EMBRYONIC LEUCINE ZIPPER KINASE"/>
    <property type="match status" value="1"/>
</dbReference>
<dbReference type="EC" id="2.7.11.1" evidence="4"/>
<evidence type="ECO:0000313" key="5">
    <source>
        <dbReference type="Proteomes" id="UP001626628"/>
    </source>
</evidence>
<dbReference type="Pfam" id="PF00069">
    <property type="entry name" value="Pkinase"/>
    <property type="match status" value="1"/>
</dbReference>
<evidence type="ECO:0000256" key="1">
    <source>
        <dbReference type="ARBA" id="ARBA00022741"/>
    </source>
</evidence>
<dbReference type="InterPro" id="IPR000719">
    <property type="entry name" value="Prot_kinase_dom"/>
</dbReference>
<dbReference type="EMBL" id="CP147982">
    <property type="protein sequence ID" value="WXK75384.1"/>
    <property type="molecule type" value="Genomic_DNA"/>
</dbReference>
<name>A0ABZ2QK48_9ACTN</name>
<organism evidence="4 5">
    <name type="scientific">Streptomyces sirii</name>
    <dbReference type="NCBI Taxonomy" id="3127701"/>
    <lineage>
        <taxon>Bacteria</taxon>
        <taxon>Bacillati</taxon>
        <taxon>Actinomycetota</taxon>
        <taxon>Actinomycetes</taxon>
        <taxon>Kitasatosporales</taxon>
        <taxon>Streptomycetaceae</taxon>
        <taxon>Streptomyces</taxon>
    </lineage>
</organism>
<feature type="domain" description="Protein kinase" evidence="3">
    <location>
        <begin position="13"/>
        <end position="297"/>
    </location>
</feature>
<keyword evidence="1" id="KW-0547">Nucleotide-binding</keyword>
<evidence type="ECO:0000259" key="3">
    <source>
        <dbReference type="PROSITE" id="PS50011"/>
    </source>
</evidence>
<keyword evidence="2" id="KW-0067">ATP-binding</keyword>
<protein>
    <submittedName>
        <fullName evidence="4">Serine/threonine-protein kinase</fullName>
        <ecNumber evidence="4">2.7.11.1</ecNumber>
    </submittedName>
</protein>
<dbReference type="GO" id="GO:0004674">
    <property type="term" value="F:protein serine/threonine kinase activity"/>
    <property type="evidence" value="ECO:0007669"/>
    <property type="project" value="UniProtKB-EC"/>
</dbReference>
<keyword evidence="4" id="KW-0808">Transferase</keyword>
<evidence type="ECO:0000256" key="2">
    <source>
        <dbReference type="ARBA" id="ARBA00022840"/>
    </source>
</evidence>
<gene>
    <name evidence="4" type="ORF">WAB15_05095</name>
</gene>
<dbReference type="SMART" id="SM00220">
    <property type="entry name" value="S_TKc"/>
    <property type="match status" value="1"/>
</dbReference>
<dbReference type="RefSeq" id="WP_407285477.1">
    <property type="nucleotide sequence ID" value="NZ_CP147982.1"/>
</dbReference>
<keyword evidence="5" id="KW-1185">Reference proteome</keyword>
<dbReference type="PANTHER" id="PTHR24346">
    <property type="entry name" value="MAP/MICROTUBULE AFFINITY-REGULATING KINASE"/>
    <property type="match status" value="1"/>
</dbReference>
<evidence type="ECO:0000313" key="4">
    <source>
        <dbReference type="EMBL" id="WXK75384.1"/>
    </source>
</evidence>
<reference evidence="4 5" key="1">
    <citation type="submission" date="2024-03" db="EMBL/GenBank/DDBJ databases">
        <title>The complete genome of Streptomyces sirii sp.nov.</title>
        <authorList>
            <person name="Zakalyukina Y.V."/>
            <person name="Belik A.R."/>
            <person name="Biryukov M.V."/>
            <person name="Baturina O.A."/>
            <person name="Kabilov M.R."/>
        </authorList>
    </citation>
    <scope>NUCLEOTIDE SEQUENCE [LARGE SCALE GENOMIC DNA]</scope>
    <source>
        <strain evidence="4 5">BP-8</strain>
    </source>
</reference>
<dbReference type="Proteomes" id="UP001626628">
    <property type="component" value="Chromosome"/>
</dbReference>
<sequence length="297" mass="31425">MDRTAAPLTVERWTLGEPLGSGGAGTVHSALDRATGERCAVKFFRPLAGPSSQGPGADAGVLRELRTAEALVHPHIVRAHACGYADGRYFLVMERCELGSLAELVRRAGPLDAERAVALFLDVLDGLRYAHSAPLDAVDAAGGRVAVRGVVHRDIKPQNLLLTGSAAAPLVKIADFGLAKSYELAGVSGVTHTGASAGTPAFMPRQQVVNFKYARPDVDVWAAAASLYFALSGQAPREFAAGRDPWLTVWNTAPVPLPERVRGVPSRLARVVDAALVDDPRIHFPTAADFRAALESV</sequence>
<proteinExistence type="predicted"/>